<accession>A0A068R5H4</accession>
<name>A0A068R5H4_9GAMM</name>
<dbReference type="RefSeq" id="WP_045959436.1">
    <property type="nucleotide sequence ID" value="NZ_FO704551.1"/>
</dbReference>
<evidence type="ECO:0000313" key="1">
    <source>
        <dbReference type="EMBL" id="CDG22537.1"/>
    </source>
</evidence>
<dbReference type="EMBL" id="FO704551">
    <property type="protein sequence ID" value="CDG22537.1"/>
    <property type="molecule type" value="Genomic_DNA"/>
</dbReference>
<dbReference type="STRING" id="1354304.XPG1_2890"/>
<dbReference type="KEGG" id="xpo:XPG1_2890"/>
<dbReference type="HOGENOM" id="CLU_508927_0_0_6"/>
<proteinExistence type="predicted"/>
<sequence length="535" mass="62788">MLFEYALHNDSNTIVHVDSVPNGKRCNCVCKHCGDTLIARNNGKIVAHHFSHTTKEESRDCRMTQLHIAMQLHFSSLSEITLPANEITIDKTDIVISDLTTEVKKSVLEYRIGPYLADVYLATDTGDVAIEVCVTHKCDEDKERYYIDQQIDSIEYYFPLAKGNSISEWISLVRNNLVEYKWIYHSELEIKKIEYFKQIEEEKRNKKAERRNRALSSLRKAISSKKIHLPNIHKEMEYIYAGQSYKERLLIYSKRNITCDKVLLCYESSDYAVIEGYSNNRVISIIYSFTEEIFTLNYQDDRSIVCRHYSNESNASKWTWIKHPSLSAKFNKIKLQFISDCKHVYHKRVRSVYLKGEVTKLASEYLDNRQCYFNRDYQKWKRWMINKELFIPSQNKKNPSFPDILKKREYRMLWPFQALDIIVLSHLAEMVDAYPVSQKIYYHDLFIELAGKYDLSEQYRYLSKEFKDLNTSITTFDSLVDEDRIIQDALSTLDSLIAEDRMIQDALTPFAKMGIISVSKNHLIRKGSLILALVI</sequence>
<reference evidence="1 2" key="1">
    <citation type="submission" date="2013-07" db="EMBL/GenBank/DDBJ databases">
        <authorList>
            <person name="Genoscope - CEA"/>
        </authorList>
    </citation>
    <scope>NUCLEOTIDE SEQUENCE [LARGE SCALE GENOMIC DNA]</scope>
    <source>
        <strain evidence="1 2">G6</strain>
    </source>
</reference>
<dbReference type="AlphaFoldDB" id="A0A068R5H4"/>
<evidence type="ECO:0008006" key="3">
    <source>
        <dbReference type="Google" id="ProtNLM"/>
    </source>
</evidence>
<organism evidence="1 2">
    <name type="scientific">Xenorhabdus poinarii G6</name>
    <dbReference type="NCBI Taxonomy" id="1354304"/>
    <lineage>
        <taxon>Bacteria</taxon>
        <taxon>Pseudomonadati</taxon>
        <taxon>Pseudomonadota</taxon>
        <taxon>Gammaproteobacteria</taxon>
        <taxon>Enterobacterales</taxon>
        <taxon>Morganellaceae</taxon>
        <taxon>Xenorhabdus</taxon>
    </lineage>
</organism>
<dbReference type="OrthoDB" id="9134102at2"/>
<evidence type="ECO:0000313" key="2">
    <source>
        <dbReference type="Proteomes" id="UP000032735"/>
    </source>
</evidence>
<dbReference type="Proteomes" id="UP000032735">
    <property type="component" value="Chromosome"/>
</dbReference>
<gene>
    <name evidence="1" type="ORF">XPG1_2890</name>
</gene>
<protein>
    <recommendedName>
        <fullName evidence="3">Competence protein</fullName>
    </recommendedName>
</protein>
<keyword evidence="2" id="KW-1185">Reference proteome</keyword>